<dbReference type="Proteomes" id="UP000006852">
    <property type="component" value="Chromosome"/>
</dbReference>
<sequence length="109" mass="12208">MSKRLYVGNLSYATTQDTLSSLFSAYGNVVSATIIIDRDTNQSKGFGFVEMEDPAETDKAIAKLAGKEVDGRKIRVNYAEEKKPRERSGFSRDSGKRFGSNNRRRNGDY</sequence>
<reference evidence="5" key="2">
    <citation type="submission" date="2011-04" db="EMBL/GenBank/DDBJ databases">
        <title>The complete genome of chromosome of Treponema succinifaciens DSM 2489.</title>
        <authorList>
            <person name="Lucas S."/>
            <person name="Copeland A."/>
            <person name="Lapidus A."/>
            <person name="Bruce D."/>
            <person name="Goodwin L."/>
            <person name="Pitluck S."/>
            <person name="Peters L."/>
            <person name="Kyrpides N."/>
            <person name="Mavromatis K."/>
            <person name="Ivanova N."/>
            <person name="Ovchinnikova G."/>
            <person name="Teshima H."/>
            <person name="Detter J.C."/>
            <person name="Tapia R."/>
            <person name="Han C."/>
            <person name="Land M."/>
            <person name="Hauser L."/>
            <person name="Markowitz V."/>
            <person name="Cheng J.-F."/>
            <person name="Hugenholtz P."/>
            <person name="Woyke T."/>
            <person name="Wu D."/>
            <person name="Gronow S."/>
            <person name="Wellnitz S."/>
            <person name="Brambilla E."/>
            <person name="Klenk H.-P."/>
            <person name="Eisen J.A."/>
        </authorList>
    </citation>
    <scope>NUCLEOTIDE SEQUENCE [LARGE SCALE GENOMIC DNA]</scope>
    <source>
        <strain evidence="5">ATCC 33096 / DSM 2489 / 6091</strain>
    </source>
</reference>
<dbReference type="InterPro" id="IPR012677">
    <property type="entry name" value="Nucleotide-bd_a/b_plait_sf"/>
</dbReference>
<dbReference type="PROSITE" id="PS50102">
    <property type="entry name" value="RRM"/>
    <property type="match status" value="1"/>
</dbReference>
<name>F2NVV8_TRES6</name>
<dbReference type="InterPro" id="IPR035979">
    <property type="entry name" value="RBD_domain_sf"/>
</dbReference>
<dbReference type="CDD" id="cd21608">
    <property type="entry name" value="RRM2_NsCP33_like"/>
    <property type="match status" value="1"/>
</dbReference>
<organism evidence="4 5">
    <name type="scientific">Treponema succinifaciens (strain ATCC 33096 / DSM 2489 / 6091)</name>
    <dbReference type="NCBI Taxonomy" id="869209"/>
    <lineage>
        <taxon>Bacteria</taxon>
        <taxon>Pseudomonadati</taxon>
        <taxon>Spirochaetota</taxon>
        <taxon>Spirochaetia</taxon>
        <taxon>Spirochaetales</taxon>
        <taxon>Treponemataceae</taxon>
        <taxon>Treponema</taxon>
    </lineage>
</organism>
<dbReference type="HOGENOM" id="CLU_012062_28_8_12"/>
<feature type="domain" description="RRM" evidence="3">
    <location>
        <begin position="3"/>
        <end position="81"/>
    </location>
</feature>
<dbReference type="InterPro" id="IPR000504">
    <property type="entry name" value="RRM_dom"/>
</dbReference>
<dbReference type="SUPFAM" id="SSF54928">
    <property type="entry name" value="RNA-binding domain, RBD"/>
    <property type="match status" value="1"/>
</dbReference>
<dbReference type="eggNOG" id="COG0724">
    <property type="taxonomic scope" value="Bacteria"/>
</dbReference>
<dbReference type="SMART" id="SM00360">
    <property type="entry name" value="RRM"/>
    <property type="match status" value="1"/>
</dbReference>
<dbReference type="STRING" id="869209.Tresu_1794"/>
<reference evidence="4 5" key="1">
    <citation type="journal article" date="2011" name="Stand. Genomic Sci.">
        <title>Complete genome sequence of Treponema succinifaciens type strain (6091).</title>
        <authorList>
            <person name="Han C."/>
            <person name="Gronow S."/>
            <person name="Teshima H."/>
            <person name="Lapidus A."/>
            <person name="Nolan M."/>
            <person name="Lucas S."/>
            <person name="Hammon N."/>
            <person name="Deshpande S."/>
            <person name="Cheng J.F."/>
            <person name="Zeytun A."/>
            <person name="Tapia R."/>
            <person name="Goodwin L."/>
            <person name="Pitluck S."/>
            <person name="Liolios K."/>
            <person name="Pagani I."/>
            <person name="Ivanova N."/>
            <person name="Mavromatis K."/>
            <person name="Mikhailova N."/>
            <person name="Huntemann M."/>
            <person name="Pati A."/>
            <person name="Chen A."/>
            <person name="Palaniappan K."/>
            <person name="Land M."/>
            <person name="Hauser L."/>
            <person name="Brambilla E.M."/>
            <person name="Rohde M."/>
            <person name="Goker M."/>
            <person name="Woyke T."/>
            <person name="Bristow J."/>
            <person name="Eisen J.A."/>
            <person name="Markowitz V."/>
            <person name="Hugenholtz P."/>
            <person name="Kyrpides N.C."/>
            <person name="Klenk H.P."/>
            <person name="Detter J.C."/>
        </authorList>
    </citation>
    <scope>NUCLEOTIDE SEQUENCE [LARGE SCALE GENOMIC DNA]</scope>
    <source>
        <strain evidence="5">ATCC 33096 / DSM 2489 / 6091</strain>
    </source>
</reference>
<dbReference type="Gene3D" id="3.30.70.330">
    <property type="match status" value="1"/>
</dbReference>
<evidence type="ECO:0000313" key="4">
    <source>
        <dbReference type="EMBL" id="AEB14685.1"/>
    </source>
</evidence>
<dbReference type="PANTHER" id="PTHR48027">
    <property type="entry name" value="HETEROGENEOUS NUCLEAR RIBONUCLEOPROTEIN 87F-RELATED"/>
    <property type="match status" value="1"/>
</dbReference>
<evidence type="ECO:0000313" key="5">
    <source>
        <dbReference type="Proteomes" id="UP000006852"/>
    </source>
</evidence>
<keyword evidence="1" id="KW-0694">RNA-binding</keyword>
<dbReference type="GeneID" id="302998934"/>
<dbReference type="AlphaFoldDB" id="F2NVV8"/>
<feature type="region of interest" description="Disordered" evidence="2">
    <location>
        <begin position="76"/>
        <end position="109"/>
    </location>
</feature>
<dbReference type="EMBL" id="CP002631">
    <property type="protein sequence ID" value="AEB14685.1"/>
    <property type="molecule type" value="Genomic_DNA"/>
</dbReference>
<dbReference type="InterPro" id="IPR048289">
    <property type="entry name" value="RRM2_NsCP33-like"/>
</dbReference>
<keyword evidence="5" id="KW-1185">Reference proteome</keyword>
<protein>
    <submittedName>
        <fullName evidence="4">RNP-1 like RNA-binding protein</fullName>
    </submittedName>
</protein>
<feature type="compositionally biased region" description="Basic and acidic residues" evidence="2">
    <location>
        <begin position="76"/>
        <end position="96"/>
    </location>
</feature>
<dbReference type="RefSeq" id="WP_013701966.1">
    <property type="nucleotide sequence ID" value="NC_015385.1"/>
</dbReference>
<evidence type="ECO:0000259" key="3">
    <source>
        <dbReference type="PROSITE" id="PS50102"/>
    </source>
</evidence>
<dbReference type="KEGG" id="tsu:Tresu_1794"/>
<dbReference type="OrthoDB" id="9798855at2"/>
<evidence type="ECO:0000256" key="2">
    <source>
        <dbReference type="SAM" id="MobiDB-lite"/>
    </source>
</evidence>
<evidence type="ECO:0000256" key="1">
    <source>
        <dbReference type="ARBA" id="ARBA00022884"/>
    </source>
</evidence>
<gene>
    <name evidence="4" type="ordered locus">Tresu_1794</name>
</gene>
<dbReference type="Pfam" id="PF00076">
    <property type="entry name" value="RRM_1"/>
    <property type="match status" value="1"/>
</dbReference>
<accession>F2NVV8</accession>
<proteinExistence type="predicted"/>
<dbReference type="InterPro" id="IPR052462">
    <property type="entry name" value="SLIRP/GR-RBP-like"/>
</dbReference>
<dbReference type="GO" id="GO:0003723">
    <property type="term" value="F:RNA binding"/>
    <property type="evidence" value="ECO:0007669"/>
    <property type="project" value="UniProtKB-KW"/>
</dbReference>